<sequence>MAYPTRGSVYLVNFDPTIGVEIKKTRPAVIISNDVANQYSPIVIVAAITGRAKAKFDEVLVAPPDGGLTKPSVIQPNQIRSIDKRRLVKKLGTLSADTVAQLDTALKLTLALVKF</sequence>
<dbReference type="SUPFAM" id="SSF50118">
    <property type="entry name" value="Cell growth inhibitor/plasmid maintenance toxic component"/>
    <property type="match status" value="1"/>
</dbReference>
<dbReference type="EC" id="3.1.-.-" evidence="1"/>
<dbReference type="PANTHER" id="PTHR33988">
    <property type="entry name" value="ENDORIBONUCLEASE MAZF-RELATED"/>
    <property type="match status" value="1"/>
</dbReference>
<dbReference type="GO" id="GO:0006402">
    <property type="term" value="P:mRNA catabolic process"/>
    <property type="evidence" value="ECO:0007669"/>
    <property type="project" value="TreeGrafter"/>
</dbReference>
<protein>
    <recommendedName>
        <fullName evidence="1">mRNA interferase</fullName>
        <ecNumber evidence="1">3.1.-.-</ecNumber>
    </recommendedName>
</protein>
<keyword evidence="1" id="KW-0378">Hydrolase</keyword>
<dbReference type="GO" id="GO:0016075">
    <property type="term" value="P:rRNA catabolic process"/>
    <property type="evidence" value="ECO:0007669"/>
    <property type="project" value="TreeGrafter"/>
</dbReference>
<dbReference type="Gene3D" id="2.30.30.110">
    <property type="match status" value="1"/>
</dbReference>
<dbReference type="GO" id="GO:0003677">
    <property type="term" value="F:DNA binding"/>
    <property type="evidence" value="ECO:0007669"/>
    <property type="project" value="InterPro"/>
</dbReference>
<keyword evidence="1" id="KW-0255">Endonuclease</keyword>
<proteinExistence type="inferred from homology"/>
<comment type="function">
    <text evidence="1">Toxic component of a type II toxin-antitoxin (TA) system.</text>
</comment>
<organism evidence="2 3">
    <name type="scientific">Fraserbacteria sp. (strain RBG_16_55_9)</name>
    <dbReference type="NCBI Taxonomy" id="1817864"/>
    <lineage>
        <taxon>Bacteria</taxon>
        <taxon>Candidatus Fraseribacteriota</taxon>
    </lineage>
</organism>
<dbReference type="STRING" id="1817864.A2Z21_02375"/>
<dbReference type="GO" id="GO:0004521">
    <property type="term" value="F:RNA endonuclease activity"/>
    <property type="evidence" value="ECO:0007669"/>
    <property type="project" value="TreeGrafter"/>
</dbReference>
<name>A0A1F5V1Q3_FRAXR</name>
<dbReference type="InterPro" id="IPR011067">
    <property type="entry name" value="Plasmid_toxin/cell-grow_inhib"/>
</dbReference>
<dbReference type="Pfam" id="PF02452">
    <property type="entry name" value="PemK_toxin"/>
    <property type="match status" value="1"/>
</dbReference>
<dbReference type="GO" id="GO:0016787">
    <property type="term" value="F:hydrolase activity"/>
    <property type="evidence" value="ECO:0007669"/>
    <property type="project" value="UniProtKB-KW"/>
</dbReference>
<evidence type="ECO:0000256" key="1">
    <source>
        <dbReference type="PIRNR" id="PIRNR033490"/>
    </source>
</evidence>
<evidence type="ECO:0000313" key="2">
    <source>
        <dbReference type="EMBL" id="OGF57349.1"/>
    </source>
</evidence>
<dbReference type="InterPro" id="IPR003477">
    <property type="entry name" value="PemK-like"/>
</dbReference>
<dbReference type="AlphaFoldDB" id="A0A1F5V1Q3"/>
<dbReference type="EMBL" id="MFGX01000014">
    <property type="protein sequence ID" value="OGF57349.1"/>
    <property type="molecule type" value="Genomic_DNA"/>
</dbReference>
<gene>
    <name evidence="2" type="ORF">A2Z21_02375</name>
</gene>
<evidence type="ECO:0000313" key="3">
    <source>
        <dbReference type="Proteomes" id="UP000179157"/>
    </source>
</evidence>
<comment type="caution">
    <text evidence="2">The sequence shown here is derived from an EMBL/GenBank/DDBJ whole genome shotgun (WGS) entry which is preliminary data.</text>
</comment>
<comment type="similarity">
    <text evidence="1">Belongs to the PemK/MazF family.</text>
</comment>
<reference evidence="2 3" key="1">
    <citation type="journal article" date="2016" name="Nat. Commun.">
        <title>Thousands of microbial genomes shed light on interconnected biogeochemical processes in an aquifer system.</title>
        <authorList>
            <person name="Anantharaman K."/>
            <person name="Brown C.T."/>
            <person name="Hug L.A."/>
            <person name="Sharon I."/>
            <person name="Castelle C.J."/>
            <person name="Probst A.J."/>
            <person name="Thomas B.C."/>
            <person name="Singh A."/>
            <person name="Wilkins M.J."/>
            <person name="Karaoz U."/>
            <person name="Brodie E.L."/>
            <person name="Williams K.H."/>
            <person name="Hubbard S.S."/>
            <person name="Banfield J.F."/>
        </authorList>
    </citation>
    <scope>NUCLEOTIDE SEQUENCE [LARGE SCALE GENOMIC DNA]</scope>
    <source>
        <strain evidence="3">RBG_16_55_9</strain>
    </source>
</reference>
<keyword evidence="1" id="KW-0540">Nuclease</keyword>
<dbReference type="Proteomes" id="UP000179157">
    <property type="component" value="Unassembled WGS sequence"/>
</dbReference>
<accession>A0A1F5V1Q3</accession>
<dbReference type="PIRSF" id="PIRSF033490">
    <property type="entry name" value="MazF"/>
    <property type="match status" value="1"/>
</dbReference>